<sequence>MSDQKITAEERELAEKIGLAPQPDPIHNDLPSAHDLVIGSIKEHFDLRAEPELTDAALRRMYNDLLEMYVVLSGGARPAIKELRARKEFGLRKYGTPLQPHNGRDQVGDARDEMGDLLVYVVCEIYEGMYPKEGSGE</sequence>
<reference evidence="1 2" key="1">
    <citation type="submission" date="2019-10" db="EMBL/GenBank/DDBJ databases">
        <authorList>
            <person name="Garlena R.A."/>
            <person name="Russell D.A."/>
            <person name="Pope W.H."/>
            <person name="Jacobs-Sera D."/>
            <person name="Hatfull G.F."/>
        </authorList>
    </citation>
    <scope>NUCLEOTIDE SEQUENCE [LARGE SCALE GENOMIC DNA]</scope>
</reference>
<name>A0A649VRA2_9CAUD</name>
<dbReference type="GeneID" id="64766897"/>
<organism evidence="1 2">
    <name type="scientific">Gordonia phage Stormageddon</name>
    <dbReference type="NCBI Taxonomy" id="2656541"/>
    <lineage>
        <taxon>Viruses</taxon>
        <taxon>Duplodnaviria</taxon>
        <taxon>Heunggongvirae</taxon>
        <taxon>Uroviricota</taxon>
        <taxon>Caudoviricetes</taxon>
        <taxon>Stormageddonvirus</taxon>
        <taxon>Stormageddonvirus Stormageddon</taxon>
    </lineage>
</organism>
<keyword evidence="2" id="KW-1185">Reference proteome</keyword>
<evidence type="ECO:0000313" key="2">
    <source>
        <dbReference type="Proteomes" id="UP000423065"/>
    </source>
</evidence>
<dbReference type="Proteomes" id="UP000423065">
    <property type="component" value="Segment"/>
</dbReference>
<dbReference type="EMBL" id="MN586040">
    <property type="protein sequence ID" value="QGJ95050.1"/>
    <property type="molecule type" value="Genomic_DNA"/>
</dbReference>
<gene>
    <name evidence="1" type="primary">190</name>
    <name evidence="1" type="ORF">SEA_STORMAGEDDON_190</name>
</gene>
<dbReference type="KEGG" id="vg:64766897"/>
<proteinExistence type="predicted"/>
<dbReference type="RefSeq" id="YP_010059665.1">
    <property type="nucleotide sequence ID" value="NC_054726.1"/>
</dbReference>
<protein>
    <submittedName>
        <fullName evidence="1">Uncharacterized protein</fullName>
    </submittedName>
</protein>
<evidence type="ECO:0000313" key="1">
    <source>
        <dbReference type="EMBL" id="QGJ95050.1"/>
    </source>
</evidence>
<accession>A0A649VRA2</accession>